<sequence>MSPFLYSHLQSIHDTNDYSGSYIVSTEAIDIQNYSNFEDINEYLQSLGNGQLEVLGYEDQLPFSLFILDNEEVIFTANDEFGRIEVLIRETGIELVQWGKATYEEYRRRSTGPL</sequence>
<organism evidence="2 3">
    <name type="scientific">Natrialba aegyptia DSM 13077</name>
    <dbReference type="NCBI Taxonomy" id="1227491"/>
    <lineage>
        <taxon>Archaea</taxon>
        <taxon>Methanobacteriati</taxon>
        <taxon>Methanobacteriota</taxon>
        <taxon>Stenosarchaea group</taxon>
        <taxon>Halobacteria</taxon>
        <taxon>Halobacteriales</taxon>
        <taxon>Natrialbaceae</taxon>
        <taxon>Natrialba</taxon>
    </lineage>
</organism>
<evidence type="ECO:0000259" key="1">
    <source>
        <dbReference type="Pfam" id="PF08350"/>
    </source>
</evidence>
<dbReference type="Proteomes" id="UP000011591">
    <property type="component" value="Unassembled WGS sequence"/>
</dbReference>
<keyword evidence="3" id="KW-1185">Reference proteome</keyword>
<evidence type="ECO:0000313" key="2">
    <source>
        <dbReference type="EMBL" id="ELY99550.1"/>
    </source>
</evidence>
<dbReference type="InterPro" id="IPR013561">
    <property type="entry name" value="FilR1_middle_dom"/>
</dbReference>
<evidence type="ECO:0000313" key="3">
    <source>
        <dbReference type="Proteomes" id="UP000011591"/>
    </source>
</evidence>
<reference evidence="2 3" key="1">
    <citation type="journal article" date="2014" name="PLoS Genet.">
        <title>Phylogenetically driven sequencing of extremely halophilic archaea reveals strategies for static and dynamic osmo-response.</title>
        <authorList>
            <person name="Becker E.A."/>
            <person name="Seitzer P.M."/>
            <person name="Tritt A."/>
            <person name="Larsen D."/>
            <person name="Krusor M."/>
            <person name="Yao A.I."/>
            <person name="Wu D."/>
            <person name="Madern D."/>
            <person name="Eisen J.A."/>
            <person name="Darling A.E."/>
            <person name="Facciotti M.T."/>
        </authorList>
    </citation>
    <scope>NUCLEOTIDE SEQUENCE [LARGE SCALE GENOMIC DNA]</scope>
    <source>
        <strain evidence="2 3">DSM 13077</strain>
    </source>
</reference>
<feature type="domain" description="Methanogenesis regulatory protein FilR1 middle" evidence="1">
    <location>
        <begin position="18"/>
        <end position="109"/>
    </location>
</feature>
<dbReference type="AlphaFoldDB" id="M0ALH7"/>
<gene>
    <name evidence="2" type="ORF">C480_19804</name>
</gene>
<protein>
    <recommendedName>
        <fullName evidence="1">Methanogenesis regulatory protein FilR1 middle domain-containing protein</fullName>
    </recommendedName>
</protein>
<proteinExistence type="predicted"/>
<comment type="caution">
    <text evidence="2">The sequence shown here is derived from an EMBL/GenBank/DDBJ whole genome shotgun (WGS) entry which is preliminary data.</text>
</comment>
<dbReference type="Pfam" id="PF08350">
    <property type="entry name" value="FilR1_middle"/>
    <property type="match status" value="1"/>
</dbReference>
<name>M0ALH7_9EURY</name>
<dbReference type="EMBL" id="AOIP01000056">
    <property type="protein sequence ID" value="ELY99550.1"/>
    <property type="molecule type" value="Genomic_DNA"/>
</dbReference>
<accession>M0ALH7</accession>